<dbReference type="InterPro" id="IPR013087">
    <property type="entry name" value="Znf_C2H2_type"/>
</dbReference>
<dbReference type="GO" id="GO:0008270">
    <property type="term" value="F:zinc ion binding"/>
    <property type="evidence" value="ECO:0007669"/>
    <property type="project" value="UniProtKB-KW"/>
</dbReference>
<organism evidence="7 8">
    <name type="scientific">Tropilaelaps mercedesae</name>
    <dbReference type="NCBI Taxonomy" id="418985"/>
    <lineage>
        <taxon>Eukaryota</taxon>
        <taxon>Metazoa</taxon>
        <taxon>Ecdysozoa</taxon>
        <taxon>Arthropoda</taxon>
        <taxon>Chelicerata</taxon>
        <taxon>Arachnida</taxon>
        <taxon>Acari</taxon>
        <taxon>Parasitiformes</taxon>
        <taxon>Mesostigmata</taxon>
        <taxon>Gamasina</taxon>
        <taxon>Dermanyssoidea</taxon>
        <taxon>Laelapidae</taxon>
        <taxon>Tropilaelaps</taxon>
    </lineage>
</organism>
<keyword evidence="3 5" id="KW-0863">Zinc-finger</keyword>
<keyword evidence="8" id="KW-1185">Reference proteome</keyword>
<dbReference type="SUPFAM" id="SSF57667">
    <property type="entry name" value="beta-beta-alpha zinc fingers"/>
    <property type="match status" value="1"/>
</dbReference>
<dbReference type="EMBL" id="MNPL01012947">
    <property type="protein sequence ID" value="OQR71966.1"/>
    <property type="molecule type" value="Genomic_DNA"/>
</dbReference>
<dbReference type="PROSITE" id="PS00028">
    <property type="entry name" value="ZINC_FINGER_C2H2_1"/>
    <property type="match status" value="2"/>
</dbReference>
<keyword evidence="4" id="KW-0862">Zinc</keyword>
<gene>
    <name evidence="7" type="ORF">BIW11_01396</name>
</gene>
<evidence type="ECO:0000256" key="2">
    <source>
        <dbReference type="ARBA" id="ARBA00022737"/>
    </source>
</evidence>
<name>A0A1V9XEW1_9ACAR</name>
<dbReference type="InParanoid" id="A0A1V9XEW1"/>
<evidence type="ECO:0000313" key="8">
    <source>
        <dbReference type="Proteomes" id="UP000192247"/>
    </source>
</evidence>
<evidence type="ECO:0000256" key="4">
    <source>
        <dbReference type="ARBA" id="ARBA00022833"/>
    </source>
</evidence>
<dbReference type="Gene3D" id="3.30.160.60">
    <property type="entry name" value="Classic Zinc Finger"/>
    <property type="match status" value="2"/>
</dbReference>
<proteinExistence type="predicted"/>
<protein>
    <submittedName>
        <fullName evidence="7">Sal protein 2-like</fullName>
    </submittedName>
</protein>
<dbReference type="Pfam" id="PF13912">
    <property type="entry name" value="zf-C2H2_6"/>
    <property type="match status" value="1"/>
</dbReference>
<evidence type="ECO:0000313" key="7">
    <source>
        <dbReference type="EMBL" id="OQR71966.1"/>
    </source>
</evidence>
<evidence type="ECO:0000256" key="1">
    <source>
        <dbReference type="ARBA" id="ARBA00022723"/>
    </source>
</evidence>
<dbReference type="AlphaFoldDB" id="A0A1V9XEW1"/>
<keyword evidence="1" id="KW-0479">Metal-binding</keyword>
<dbReference type="PROSITE" id="PS50157">
    <property type="entry name" value="ZINC_FINGER_C2H2_2"/>
    <property type="match status" value="2"/>
</dbReference>
<dbReference type="GO" id="GO:0000977">
    <property type="term" value="F:RNA polymerase II transcription regulatory region sequence-specific DNA binding"/>
    <property type="evidence" value="ECO:0007669"/>
    <property type="project" value="TreeGrafter"/>
</dbReference>
<dbReference type="GO" id="GO:0005634">
    <property type="term" value="C:nucleus"/>
    <property type="evidence" value="ECO:0007669"/>
    <property type="project" value="TreeGrafter"/>
</dbReference>
<dbReference type="SMART" id="SM00355">
    <property type="entry name" value="ZnF_C2H2"/>
    <property type="match status" value="2"/>
</dbReference>
<keyword evidence="2" id="KW-0677">Repeat</keyword>
<feature type="domain" description="C2H2-type" evidence="6">
    <location>
        <begin position="75"/>
        <end position="98"/>
    </location>
</feature>
<comment type="caution">
    <text evidence="7">The sequence shown here is derived from an EMBL/GenBank/DDBJ whole genome shotgun (WGS) entry which is preliminary data.</text>
</comment>
<dbReference type="PANTHER" id="PTHR14196">
    <property type="entry name" value="ODD-SKIPPED - RELATED"/>
    <property type="match status" value="1"/>
</dbReference>
<sequence>MRLTKLYNYSPATPVAGGLDLLIGLPGEVEARPMVYPSLDVETSARLKCTFCGKQFGARKSLIKHLRHHSGSDPYECDICGKRFLTGDILRSHKGVIHQIPMLL</sequence>
<dbReference type="InterPro" id="IPR050717">
    <property type="entry name" value="C2H2-ZF_Transcription_Reg"/>
</dbReference>
<dbReference type="GO" id="GO:0000981">
    <property type="term" value="F:DNA-binding transcription factor activity, RNA polymerase II-specific"/>
    <property type="evidence" value="ECO:0007669"/>
    <property type="project" value="TreeGrafter"/>
</dbReference>
<dbReference type="Pfam" id="PF13894">
    <property type="entry name" value="zf-C2H2_4"/>
    <property type="match status" value="1"/>
</dbReference>
<dbReference type="OrthoDB" id="6077919at2759"/>
<evidence type="ECO:0000256" key="5">
    <source>
        <dbReference type="PROSITE-ProRule" id="PRU00042"/>
    </source>
</evidence>
<accession>A0A1V9XEW1</accession>
<dbReference type="PANTHER" id="PTHR14196:SF12">
    <property type="entry name" value="ZINC FINGER PROTEIN 208-LIKE"/>
    <property type="match status" value="1"/>
</dbReference>
<feature type="domain" description="C2H2-type" evidence="6">
    <location>
        <begin position="47"/>
        <end position="74"/>
    </location>
</feature>
<dbReference type="STRING" id="418985.A0A1V9XEW1"/>
<reference evidence="7 8" key="1">
    <citation type="journal article" date="2017" name="Gigascience">
        <title>Draft genome of the honey bee ectoparasitic mite, Tropilaelaps mercedesae, is shaped by the parasitic life history.</title>
        <authorList>
            <person name="Dong X."/>
            <person name="Armstrong S.D."/>
            <person name="Xia D."/>
            <person name="Makepeace B.L."/>
            <person name="Darby A.C."/>
            <person name="Kadowaki T."/>
        </authorList>
    </citation>
    <scope>NUCLEOTIDE SEQUENCE [LARGE SCALE GENOMIC DNA]</scope>
    <source>
        <strain evidence="7">Wuxi-XJTLU</strain>
    </source>
</reference>
<evidence type="ECO:0000256" key="3">
    <source>
        <dbReference type="ARBA" id="ARBA00022771"/>
    </source>
</evidence>
<dbReference type="InterPro" id="IPR036236">
    <property type="entry name" value="Znf_C2H2_sf"/>
</dbReference>
<dbReference type="Proteomes" id="UP000192247">
    <property type="component" value="Unassembled WGS sequence"/>
</dbReference>
<evidence type="ECO:0000259" key="6">
    <source>
        <dbReference type="PROSITE" id="PS50157"/>
    </source>
</evidence>